<evidence type="ECO:0000313" key="1">
    <source>
        <dbReference type="EMBL" id="TDB60076.1"/>
    </source>
</evidence>
<dbReference type="EMBL" id="SMJU01000018">
    <property type="protein sequence ID" value="TDB60076.1"/>
    <property type="molecule type" value="Genomic_DNA"/>
</dbReference>
<reference evidence="1 2" key="1">
    <citation type="submission" date="2019-02" db="EMBL/GenBank/DDBJ databases">
        <title>Arundinibacter roseus gen. nov., sp. nov., a new member of the family Cytophagaceae.</title>
        <authorList>
            <person name="Szuroczki S."/>
            <person name="Khayer B."/>
            <person name="Sproer C."/>
            <person name="Toumi M."/>
            <person name="Szabo A."/>
            <person name="Felfoldi T."/>
            <person name="Schumann P."/>
            <person name="Toth E."/>
        </authorList>
    </citation>
    <scope>NUCLEOTIDE SEQUENCE [LARGE SCALE GENOMIC DNA]</scope>
    <source>
        <strain evidence="1 2">DMA-k-7a</strain>
    </source>
</reference>
<name>A0A4R4K0Y1_9BACT</name>
<organism evidence="1 2">
    <name type="scientific">Arundinibacter roseus</name>
    <dbReference type="NCBI Taxonomy" id="2070510"/>
    <lineage>
        <taxon>Bacteria</taxon>
        <taxon>Pseudomonadati</taxon>
        <taxon>Bacteroidota</taxon>
        <taxon>Cytophagia</taxon>
        <taxon>Cytophagales</taxon>
        <taxon>Spirosomataceae</taxon>
        <taxon>Arundinibacter</taxon>
    </lineage>
</organism>
<sequence length="187" mass="21431">MITVQEIGGFDQDTNAGFVRRIRLLRKQDVFSVMDPVRFPGYGPLYEIPFSGLIVKEGAQGFTFSLPPKTIRFSESAFENEQGLAFDTSFSFEIPKPSTSLLQWLITHQHQDWVVLWEDYNDIAWISGNEEFGLRLQRSRTASGQNILLVAIQGSFSFPSYKITSFELQELFPQGQFSYHFGLHFNT</sequence>
<comment type="caution">
    <text evidence="1">The sequence shown here is derived from an EMBL/GenBank/DDBJ whole genome shotgun (WGS) entry which is preliminary data.</text>
</comment>
<evidence type="ECO:0000313" key="2">
    <source>
        <dbReference type="Proteomes" id="UP000295706"/>
    </source>
</evidence>
<dbReference type="AlphaFoldDB" id="A0A4R4K0Y1"/>
<gene>
    <name evidence="1" type="ORF">EZE20_21635</name>
</gene>
<dbReference type="OrthoDB" id="948275at2"/>
<accession>A0A4R4K0Y1</accession>
<proteinExistence type="predicted"/>
<dbReference type="RefSeq" id="WP_132121678.1">
    <property type="nucleotide sequence ID" value="NZ_SMJU01000018.1"/>
</dbReference>
<protein>
    <submittedName>
        <fullName evidence="1">Uncharacterized protein</fullName>
    </submittedName>
</protein>
<keyword evidence="2" id="KW-1185">Reference proteome</keyword>
<dbReference type="Proteomes" id="UP000295706">
    <property type="component" value="Unassembled WGS sequence"/>
</dbReference>